<keyword evidence="9" id="KW-1185">Reference proteome</keyword>
<feature type="transmembrane region" description="Helical" evidence="6">
    <location>
        <begin position="42"/>
        <end position="62"/>
    </location>
</feature>
<dbReference type="EMBL" id="LT906439">
    <property type="protein sequence ID" value="SNU90256.1"/>
    <property type="molecule type" value="Genomic_DNA"/>
</dbReference>
<feature type="domain" description="DUF2179" evidence="7">
    <location>
        <begin position="251"/>
        <end position="306"/>
    </location>
</feature>
<evidence type="ECO:0000256" key="5">
    <source>
        <dbReference type="ARBA" id="ARBA00023136"/>
    </source>
</evidence>
<keyword evidence="3 6" id="KW-0812">Transmembrane</keyword>
<dbReference type="InterPro" id="IPR051461">
    <property type="entry name" value="UPF0750_membrane"/>
</dbReference>
<reference evidence="8 9" key="1">
    <citation type="submission" date="2017-06" db="EMBL/GenBank/DDBJ databases">
        <authorList>
            <consortium name="Pathogen Informatics"/>
        </authorList>
    </citation>
    <scope>NUCLEOTIDE SEQUENCE [LARGE SCALE GENOMIC DNA]</scope>
    <source>
        <strain evidence="8 9">NCTC13788</strain>
    </source>
</reference>
<comment type="subcellular location">
    <subcellularLocation>
        <location evidence="1">Cell membrane</location>
        <topology evidence="1">Multi-pass membrane protein</topology>
    </subcellularLocation>
</comment>
<dbReference type="Pfam" id="PF10035">
    <property type="entry name" value="DUF2179"/>
    <property type="match status" value="1"/>
</dbReference>
<keyword evidence="2" id="KW-1003">Cell membrane</keyword>
<dbReference type="STRING" id="1123308.GCA_000380085_02013"/>
<dbReference type="Proteomes" id="UP000215185">
    <property type="component" value="Chromosome 1"/>
</dbReference>
<evidence type="ECO:0000256" key="1">
    <source>
        <dbReference type="ARBA" id="ARBA00004651"/>
    </source>
</evidence>
<feature type="transmembrane region" description="Helical" evidence="6">
    <location>
        <begin position="178"/>
        <end position="200"/>
    </location>
</feature>
<evidence type="ECO:0000313" key="9">
    <source>
        <dbReference type="Proteomes" id="UP000215185"/>
    </source>
</evidence>
<dbReference type="CDD" id="cd16380">
    <property type="entry name" value="YitT_C"/>
    <property type="match status" value="1"/>
</dbReference>
<evidence type="ECO:0000256" key="6">
    <source>
        <dbReference type="SAM" id="Phobius"/>
    </source>
</evidence>
<dbReference type="InterPro" id="IPR015867">
    <property type="entry name" value="N-reg_PII/ATP_PRibTrfase_C"/>
</dbReference>
<evidence type="ECO:0000256" key="4">
    <source>
        <dbReference type="ARBA" id="ARBA00022989"/>
    </source>
</evidence>
<evidence type="ECO:0000313" key="8">
    <source>
        <dbReference type="EMBL" id="SNU90256.1"/>
    </source>
</evidence>
<accession>A0A239SY47</accession>
<dbReference type="KEGG" id="smen:SAMEA4412692_1790"/>
<protein>
    <submittedName>
        <fullName evidence="8">Membrane protein</fullName>
    </submittedName>
</protein>
<dbReference type="Pfam" id="PF02588">
    <property type="entry name" value="YitT_membrane"/>
    <property type="match status" value="1"/>
</dbReference>
<organism evidence="8 9">
    <name type="scientific">Streptococcus merionis</name>
    <dbReference type="NCBI Taxonomy" id="400065"/>
    <lineage>
        <taxon>Bacteria</taxon>
        <taxon>Bacillati</taxon>
        <taxon>Bacillota</taxon>
        <taxon>Bacilli</taxon>
        <taxon>Lactobacillales</taxon>
        <taxon>Streptococcaceae</taxon>
        <taxon>Streptococcus</taxon>
    </lineage>
</organism>
<dbReference type="OrthoDB" id="2417289at2"/>
<feature type="transmembrane region" description="Helical" evidence="6">
    <location>
        <begin position="82"/>
        <end position="104"/>
    </location>
</feature>
<evidence type="ECO:0000256" key="3">
    <source>
        <dbReference type="ARBA" id="ARBA00022692"/>
    </source>
</evidence>
<evidence type="ECO:0000256" key="2">
    <source>
        <dbReference type="ARBA" id="ARBA00022475"/>
    </source>
</evidence>
<dbReference type="GO" id="GO:0005886">
    <property type="term" value="C:plasma membrane"/>
    <property type="evidence" value="ECO:0007669"/>
    <property type="project" value="UniProtKB-SubCell"/>
</dbReference>
<dbReference type="Gene3D" id="3.30.70.120">
    <property type="match status" value="1"/>
</dbReference>
<dbReference type="InterPro" id="IPR019264">
    <property type="entry name" value="DUF2179"/>
</dbReference>
<keyword evidence="4 6" id="KW-1133">Transmembrane helix</keyword>
<evidence type="ECO:0000259" key="7">
    <source>
        <dbReference type="Pfam" id="PF10035"/>
    </source>
</evidence>
<dbReference type="InterPro" id="IPR003740">
    <property type="entry name" value="YitT"/>
</dbReference>
<dbReference type="PANTHER" id="PTHR33545">
    <property type="entry name" value="UPF0750 MEMBRANE PROTEIN YITT-RELATED"/>
    <property type="match status" value="1"/>
</dbReference>
<dbReference type="eggNOG" id="COG1284">
    <property type="taxonomic scope" value="Bacteria"/>
</dbReference>
<dbReference type="AlphaFoldDB" id="A0A239SY47"/>
<feature type="transmembrane region" description="Helical" evidence="6">
    <location>
        <begin position="111"/>
        <end position="133"/>
    </location>
</feature>
<sequence length="313" mass="34916">MKTSKYYRFFRKKILRLAREHEILKVLISISREKYAERLTGSIMYGLLSAIAVNVFYAPSGVYSSGATGLAQIMSSLVERFWGVHLPIAVGFYVINVPLLLLAWYKIGQKFTIFTFLTVTMSAFFIHFVPQITLTDEPLLNAIFGAIFMGAGVGYALKNRVSSGGTDIVSILVRKKTGKNVGVISTVVNLCIVTMAGLLFGWEAGLYSMVAVFVSGRVVDAVYVKQKKMQAMIITNKPERVIARIHKKLHRGVTIINEAEGAYNHEKKAVLITIITQAEFNDFKYHMRKADPAAFISVAENIQIIGRFVEDET</sequence>
<feature type="transmembrane region" description="Helical" evidence="6">
    <location>
        <begin position="206"/>
        <end position="224"/>
    </location>
</feature>
<feature type="transmembrane region" description="Helical" evidence="6">
    <location>
        <begin position="139"/>
        <end position="157"/>
    </location>
</feature>
<dbReference type="RefSeq" id="WP_018374556.1">
    <property type="nucleotide sequence ID" value="NZ_CASUGH010000104.1"/>
</dbReference>
<dbReference type="PANTHER" id="PTHR33545:SF5">
    <property type="entry name" value="UPF0750 MEMBRANE PROTEIN YITT"/>
    <property type="match status" value="1"/>
</dbReference>
<dbReference type="PIRSF" id="PIRSF006483">
    <property type="entry name" value="Membrane_protein_YitT"/>
    <property type="match status" value="1"/>
</dbReference>
<proteinExistence type="predicted"/>
<keyword evidence="5 6" id="KW-0472">Membrane</keyword>
<gene>
    <name evidence="8" type="ORF">SAMEA4412692_01790</name>
</gene>
<name>A0A239SY47_9STRE</name>